<dbReference type="AlphaFoldDB" id="A0A8X7C031"/>
<comment type="caution">
    <text evidence="2">Lacks conserved residue(s) required for the propagation of feature annotation.</text>
</comment>
<dbReference type="PROSITE" id="PS51864">
    <property type="entry name" value="ASTACIN"/>
    <property type="match status" value="1"/>
</dbReference>
<dbReference type="GO" id="GO:0006508">
    <property type="term" value="P:proteolysis"/>
    <property type="evidence" value="ECO:0007669"/>
    <property type="project" value="InterPro"/>
</dbReference>
<keyword evidence="6" id="KW-1185">Reference proteome</keyword>
<comment type="caution">
    <text evidence="5">The sequence shown here is derived from an EMBL/GenBank/DDBJ whole genome shotgun (WGS) entry which is preliminary data.</text>
</comment>
<sequence length="245" mass="29172">MSKKLVKRAFELLQDDINSEDTKSSKKKKNAVKIKRRKKQQPVGIKENKVDRTEENLKIFLKLNSTLKPRDTAAQKILDFRLKELKKQEIEQKEVKEPAPVSVLFPELNKKKKKRRKRKSIYRSFNSVLNLPRQKDPIENLGHSRRLFQGDIYLRNGTLRRFATKHEWLRWPNAVVPYTLDQIYSESEKQLIRSAMDEFEKQTCIKWIEQTNEDNYVEIYSEMGCYSDLKRGYYLSFDPTALKKL</sequence>
<feature type="domain" description="Peptidase M12A" evidence="4">
    <location>
        <begin position="156"/>
        <end position="245"/>
    </location>
</feature>
<comment type="cofactor">
    <cofactor evidence="1">
        <name>Zn(2+)</name>
        <dbReference type="ChEBI" id="CHEBI:29105"/>
    </cofactor>
</comment>
<dbReference type="GO" id="GO:0004222">
    <property type="term" value="F:metalloendopeptidase activity"/>
    <property type="evidence" value="ECO:0007669"/>
    <property type="project" value="InterPro"/>
</dbReference>
<evidence type="ECO:0000256" key="2">
    <source>
        <dbReference type="PROSITE-ProRule" id="PRU01211"/>
    </source>
</evidence>
<feature type="compositionally biased region" description="Basic residues" evidence="3">
    <location>
        <begin position="25"/>
        <end position="40"/>
    </location>
</feature>
<gene>
    <name evidence="5" type="primary">nas-15_11</name>
    <name evidence="5" type="ORF">TNIN_305982</name>
</gene>
<proteinExistence type="predicted"/>
<organism evidence="5 6">
    <name type="scientific">Trichonephila inaurata madagascariensis</name>
    <dbReference type="NCBI Taxonomy" id="2747483"/>
    <lineage>
        <taxon>Eukaryota</taxon>
        <taxon>Metazoa</taxon>
        <taxon>Ecdysozoa</taxon>
        <taxon>Arthropoda</taxon>
        <taxon>Chelicerata</taxon>
        <taxon>Arachnida</taxon>
        <taxon>Araneae</taxon>
        <taxon>Araneomorphae</taxon>
        <taxon>Entelegynae</taxon>
        <taxon>Araneoidea</taxon>
        <taxon>Nephilidae</taxon>
        <taxon>Trichonephila</taxon>
        <taxon>Trichonephila inaurata</taxon>
    </lineage>
</organism>
<dbReference type="Proteomes" id="UP000886998">
    <property type="component" value="Unassembled WGS sequence"/>
</dbReference>
<evidence type="ECO:0000259" key="4">
    <source>
        <dbReference type="PROSITE" id="PS51864"/>
    </source>
</evidence>
<dbReference type="Gene3D" id="3.40.390.10">
    <property type="entry name" value="Collagenase (Catalytic Domain)"/>
    <property type="match status" value="1"/>
</dbReference>
<reference evidence="5" key="1">
    <citation type="submission" date="2020-08" db="EMBL/GenBank/DDBJ databases">
        <title>Multicomponent nature underlies the extraordinary mechanical properties of spider dragline silk.</title>
        <authorList>
            <person name="Kono N."/>
            <person name="Nakamura H."/>
            <person name="Mori M."/>
            <person name="Yoshida Y."/>
            <person name="Ohtoshi R."/>
            <person name="Malay A.D."/>
            <person name="Moran D.A.P."/>
            <person name="Tomita M."/>
            <person name="Numata K."/>
            <person name="Arakawa K."/>
        </authorList>
    </citation>
    <scope>NUCLEOTIDE SEQUENCE</scope>
</reference>
<evidence type="ECO:0000256" key="3">
    <source>
        <dbReference type="SAM" id="MobiDB-lite"/>
    </source>
</evidence>
<protein>
    <submittedName>
        <fullName evidence="5">Metalloendopeptidase</fullName>
    </submittedName>
</protein>
<evidence type="ECO:0000313" key="5">
    <source>
        <dbReference type="EMBL" id="GFY49308.1"/>
    </source>
</evidence>
<dbReference type="OrthoDB" id="6435584at2759"/>
<evidence type="ECO:0000313" key="6">
    <source>
        <dbReference type="Proteomes" id="UP000886998"/>
    </source>
</evidence>
<dbReference type="SUPFAM" id="SSF55486">
    <property type="entry name" value="Metalloproteases ('zincins'), catalytic domain"/>
    <property type="match status" value="1"/>
</dbReference>
<dbReference type="InterPro" id="IPR024079">
    <property type="entry name" value="MetalloPept_cat_dom_sf"/>
</dbReference>
<dbReference type="InterPro" id="IPR001506">
    <property type="entry name" value="Peptidase_M12A"/>
</dbReference>
<feature type="region of interest" description="Disordered" evidence="3">
    <location>
        <begin position="17"/>
        <end position="47"/>
    </location>
</feature>
<dbReference type="PANTHER" id="PTHR10127">
    <property type="entry name" value="DISCOIDIN, CUB, EGF, LAMININ , AND ZINC METALLOPROTEASE DOMAIN CONTAINING"/>
    <property type="match status" value="1"/>
</dbReference>
<evidence type="ECO:0000256" key="1">
    <source>
        <dbReference type="ARBA" id="ARBA00001947"/>
    </source>
</evidence>
<dbReference type="Pfam" id="PF01400">
    <property type="entry name" value="Astacin"/>
    <property type="match status" value="1"/>
</dbReference>
<dbReference type="EMBL" id="BMAV01006947">
    <property type="protein sequence ID" value="GFY49308.1"/>
    <property type="molecule type" value="Genomic_DNA"/>
</dbReference>
<dbReference type="PANTHER" id="PTHR10127:SF850">
    <property type="entry name" value="METALLOENDOPEPTIDASE"/>
    <property type="match status" value="1"/>
</dbReference>
<accession>A0A8X7C031</accession>
<name>A0A8X7C031_9ARAC</name>